<keyword evidence="2" id="KW-1185">Reference proteome</keyword>
<proteinExistence type="predicted"/>
<sequence length="636" mass="73209">MSAIIHTSMLGTRWQRYCWFCKEFWENRVAATNLRPSQTRVPEVPDQTDFLTKWYEFHRGYRIVTKDDGTEERIAVLGEPFRDVSPGFLPRTLDELRAGQERSAADERQHIVIQEQETTDGPSLEETLDQMFEDAETEGTTQQAQSTRQETDRTNIELRSRIAGQAMTAAVSRNREYQNRRIAALRRELHRMRNGIERVIAGLRDLGEDVPDHTEATNRLNDLGRTLDMISGTEQGHDADSTTPAAANSGVAARERGMESLHRRLHEAQLRLEDSTRTRSQAVHELHTAESNLSEARRVRDDAADVLASAESELDENREHVSQLRREQRTAENYIRIFGSREDMERQGAEYESPIGGMFNRAWERFRQAEETRREERTLRQVLDDEQRVHDATRRPNEGEQAEQLPAANTPHEDQLNEYYAMLRRQEWTQQPPPSSNEPNFPTNMLNAVRQLDEEEQAARQQFMASLGYPSQPAATGPQRLEPERLTVLDRLLQHTSEPDRSAIIQRMVENGTAQALQTTPTSPLNLWRRLQEAHPPATYSSSESDDGERQGLDVEDDGRPEPKEDEDLVIKMDCRVCYTQVADVACLPCGHLVMCQWCSEQHSPVMEHDKTRPRRPANCPVCRKRVKQKVRIYRS</sequence>
<organism evidence="1 2">
    <name type="scientific">Zalaria obscura</name>
    <dbReference type="NCBI Taxonomy" id="2024903"/>
    <lineage>
        <taxon>Eukaryota</taxon>
        <taxon>Fungi</taxon>
        <taxon>Dikarya</taxon>
        <taxon>Ascomycota</taxon>
        <taxon>Pezizomycotina</taxon>
        <taxon>Dothideomycetes</taxon>
        <taxon>Dothideomycetidae</taxon>
        <taxon>Dothideales</taxon>
        <taxon>Zalariaceae</taxon>
        <taxon>Zalaria</taxon>
    </lineage>
</organism>
<name>A0ACC3S9F3_9PEZI</name>
<dbReference type="Proteomes" id="UP001320706">
    <property type="component" value="Unassembled WGS sequence"/>
</dbReference>
<protein>
    <submittedName>
        <fullName evidence="1">Uncharacterized protein</fullName>
    </submittedName>
</protein>
<dbReference type="EMBL" id="JAMKPW020000033">
    <property type="protein sequence ID" value="KAK8202279.1"/>
    <property type="molecule type" value="Genomic_DNA"/>
</dbReference>
<reference evidence="1" key="1">
    <citation type="submission" date="2024-02" db="EMBL/GenBank/DDBJ databases">
        <title>Metagenome Assembled Genome of Zalaria obscura JY119.</title>
        <authorList>
            <person name="Vighnesh L."/>
            <person name="Jagadeeshwari U."/>
            <person name="Venkata Ramana C."/>
            <person name="Sasikala C."/>
        </authorList>
    </citation>
    <scope>NUCLEOTIDE SEQUENCE</scope>
    <source>
        <strain evidence="1">JY119</strain>
    </source>
</reference>
<comment type="caution">
    <text evidence="1">The sequence shown here is derived from an EMBL/GenBank/DDBJ whole genome shotgun (WGS) entry which is preliminary data.</text>
</comment>
<evidence type="ECO:0000313" key="1">
    <source>
        <dbReference type="EMBL" id="KAK8202279.1"/>
    </source>
</evidence>
<evidence type="ECO:0000313" key="2">
    <source>
        <dbReference type="Proteomes" id="UP001320706"/>
    </source>
</evidence>
<gene>
    <name evidence="1" type="ORF">M8818_005808</name>
</gene>
<accession>A0ACC3S9F3</accession>